<dbReference type="EMBL" id="VSSQ01074787">
    <property type="protein sequence ID" value="MPN25569.1"/>
    <property type="molecule type" value="Genomic_DNA"/>
</dbReference>
<sequence length="218" mass="24574">MQFCQNQNRIRPGGGIGTRAGDDIRVSFAEQHAPDVRAATLIHAVFRNRKIQPELSQQRRAHKVEIHRVRKGDDVRRVDRAGCFSLVSRRNSGTIEQRFSVAFDFHNVCVRARDADKRRLFCVPACDANIQRQPVFHAGNTDLRGLQIGVDLPTLILRDAINHLKQFLAVPRNRACGCRGGDSFFAARTGNDDALCVLEDVPADANLHPFRQHTKRFS</sequence>
<evidence type="ECO:0000313" key="1">
    <source>
        <dbReference type="EMBL" id="MPN25569.1"/>
    </source>
</evidence>
<reference evidence="1" key="1">
    <citation type="submission" date="2019-08" db="EMBL/GenBank/DDBJ databases">
        <authorList>
            <person name="Kucharzyk K."/>
            <person name="Murdoch R.W."/>
            <person name="Higgins S."/>
            <person name="Loffler F."/>
        </authorList>
    </citation>
    <scope>NUCLEOTIDE SEQUENCE</scope>
</reference>
<comment type="caution">
    <text evidence="1">The sequence shown here is derived from an EMBL/GenBank/DDBJ whole genome shotgun (WGS) entry which is preliminary data.</text>
</comment>
<protein>
    <submittedName>
        <fullName evidence="1">Uncharacterized protein</fullName>
    </submittedName>
</protein>
<proteinExistence type="predicted"/>
<accession>A0A645GIE8</accession>
<gene>
    <name evidence="1" type="ORF">SDC9_172981</name>
</gene>
<dbReference type="AlphaFoldDB" id="A0A645GIE8"/>
<organism evidence="1">
    <name type="scientific">bioreactor metagenome</name>
    <dbReference type="NCBI Taxonomy" id="1076179"/>
    <lineage>
        <taxon>unclassified sequences</taxon>
        <taxon>metagenomes</taxon>
        <taxon>ecological metagenomes</taxon>
    </lineage>
</organism>
<name>A0A645GIE8_9ZZZZ</name>